<reference evidence="2 3" key="1">
    <citation type="submission" date="2016-10" db="EMBL/GenBank/DDBJ databases">
        <authorList>
            <person name="de Groot N.N."/>
        </authorList>
    </citation>
    <scope>NUCLEOTIDE SEQUENCE [LARGE SCALE GENOMIC DNA]</scope>
    <source>
        <strain evidence="2 3">DSM 25294</strain>
    </source>
</reference>
<dbReference type="AlphaFoldDB" id="A0A1G9CM27"/>
<evidence type="ECO:0000256" key="1">
    <source>
        <dbReference type="SAM" id="MobiDB-lite"/>
    </source>
</evidence>
<feature type="region of interest" description="Disordered" evidence="1">
    <location>
        <begin position="41"/>
        <end position="65"/>
    </location>
</feature>
<feature type="compositionally biased region" description="Polar residues" evidence="1">
    <location>
        <begin position="41"/>
        <end position="57"/>
    </location>
</feature>
<accession>A0A1G9CM27</accession>
<feature type="region of interest" description="Disordered" evidence="1">
    <location>
        <begin position="88"/>
        <end position="115"/>
    </location>
</feature>
<dbReference type="Proteomes" id="UP000199382">
    <property type="component" value="Unassembled WGS sequence"/>
</dbReference>
<sequence>PSLFDVLQVSSETRSRQTVKLTLYHRGEPVRALDLMCSVDPSNEPNRPQISSVTSNVKEQRKQSQPLRPILLKRASLPILSMLFPLRSSASQPPRSVSRRAPQRRRCRGSTDTNGGSQVLFQENCEIFGKVNKNKPLAVKKVSLLPIILPPTPISGPDSPVFASDSDSDPSRIHGIAAMTRHSVPRQRSESPPPYGRRYEPISAGAIYK</sequence>
<keyword evidence="3" id="KW-1185">Reference proteome</keyword>
<feature type="region of interest" description="Disordered" evidence="1">
    <location>
        <begin position="179"/>
        <end position="209"/>
    </location>
</feature>
<feature type="non-terminal residue" evidence="2">
    <location>
        <position position="1"/>
    </location>
</feature>
<evidence type="ECO:0000313" key="3">
    <source>
        <dbReference type="Proteomes" id="UP000199382"/>
    </source>
</evidence>
<feature type="compositionally biased region" description="Basic residues" evidence="1">
    <location>
        <begin position="97"/>
        <end position="108"/>
    </location>
</feature>
<gene>
    <name evidence="2" type="ORF">SAMN04488026_10441</name>
</gene>
<protein>
    <submittedName>
        <fullName evidence="2">Uncharacterized protein</fullName>
    </submittedName>
</protein>
<organism evidence="2 3">
    <name type="scientific">Aliiruegeria lutimaris</name>
    <dbReference type="NCBI Taxonomy" id="571298"/>
    <lineage>
        <taxon>Bacteria</taxon>
        <taxon>Pseudomonadati</taxon>
        <taxon>Pseudomonadota</taxon>
        <taxon>Alphaproteobacteria</taxon>
        <taxon>Rhodobacterales</taxon>
        <taxon>Roseobacteraceae</taxon>
        <taxon>Aliiruegeria</taxon>
    </lineage>
</organism>
<evidence type="ECO:0000313" key="2">
    <source>
        <dbReference type="EMBL" id="SDK52740.1"/>
    </source>
</evidence>
<name>A0A1G9CM27_9RHOB</name>
<dbReference type="EMBL" id="FNEK01000044">
    <property type="protein sequence ID" value="SDK52740.1"/>
    <property type="molecule type" value="Genomic_DNA"/>
</dbReference>
<proteinExistence type="predicted"/>